<protein>
    <submittedName>
        <fullName evidence="2">Uncharacterized protein</fullName>
    </submittedName>
</protein>
<dbReference type="EMBL" id="GBEZ01015980">
    <property type="protein sequence ID" value="JAC70230.1"/>
    <property type="molecule type" value="Transcribed_RNA"/>
</dbReference>
<name>A0A061RHV4_9CHLO</name>
<reference evidence="2" key="1">
    <citation type="submission" date="2014-05" db="EMBL/GenBank/DDBJ databases">
        <title>The transcriptome of the halophilic microalga Tetraselmis sp. GSL018 isolated from the Great Salt Lake, Utah.</title>
        <authorList>
            <person name="Jinkerson R.E."/>
            <person name="D'Adamo S."/>
            <person name="Posewitz M.C."/>
        </authorList>
    </citation>
    <scope>NUCLEOTIDE SEQUENCE</scope>
    <source>
        <strain evidence="2">GSL018</strain>
    </source>
</reference>
<evidence type="ECO:0000313" key="2">
    <source>
        <dbReference type="EMBL" id="JAC70230.1"/>
    </source>
</evidence>
<feature type="compositionally biased region" description="Gly residues" evidence="1">
    <location>
        <begin position="53"/>
        <end position="63"/>
    </location>
</feature>
<gene>
    <name evidence="2" type="ORF">TSPGSL018_4611</name>
</gene>
<evidence type="ECO:0000256" key="1">
    <source>
        <dbReference type="SAM" id="MobiDB-lite"/>
    </source>
</evidence>
<accession>A0A061RHV4</accession>
<feature type="region of interest" description="Disordered" evidence="1">
    <location>
        <begin position="53"/>
        <end position="79"/>
    </location>
</feature>
<feature type="non-terminal residue" evidence="2">
    <location>
        <position position="1"/>
    </location>
</feature>
<organism evidence="2">
    <name type="scientific">Tetraselmis sp. GSL018</name>
    <dbReference type="NCBI Taxonomy" id="582737"/>
    <lineage>
        <taxon>Eukaryota</taxon>
        <taxon>Viridiplantae</taxon>
        <taxon>Chlorophyta</taxon>
        <taxon>core chlorophytes</taxon>
        <taxon>Chlorodendrophyceae</taxon>
        <taxon>Chlorodendrales</taxon>
        <taxon>Chlorodendraceae</taxon>
        <taxon>Tetraselmis</taxon>
    </lineage>
</organism>
<sequence length="79" mass="8358">RFVLVPSEGRGDALGSVGCEQRTMLLAWSGEGGELLRRPEPRVWRPWRGARLTGGGAPRGWGGPAPASSSALKRCGLSD</sequence>
<dbReference type="AlphaFoldDB" id="A0A061RHV4"/>
<proteinExistence type="predicted"/>